<proteinExistence type="predicted"/>
<keyword evidence="4" id="KW-1185">Reference proteome</keyword>
<evidence type="ECO:0000259" key="2">
    <source>
        <dbReference type="Pfam" id="PF00892"/>
    </source>
</evidence>
<feature type="transmembrane region" description="Helical" evidence="1">
    <location>
        <begin position="247"/>
        <end position="266"/>
    </location>
</feature>
<dbReference type="Proteomes" id="UP000593594">
    <property type="component" value="Chromosome"/>
</dbReference>
<dbReference type="PANTHER" id="PTHR22911:SF137">
    <property type="entry name" value="SOLUTE CARRIER FAMILY 35 MEMBER G2-RELATED"/>
    <property type="match status" value="1"/>
</dbReference>
<feature type="transmembrane region" description="Helical" evidence="1">
    <location>
        <begin position="215"/>
        <end position="235"/>
    </location>
</feature>
<dbReference type="SUPFAM" id="SSF103481">
    <property type="entry name" value="Multidrug resistance efflux transporter EmrE"/>
    <property type="match status" value="2"/>
</dbReference>
<dbReference type="PANTHER" id="PTHR22911">
    <property type="entry name" value="ACYL-MALONYL CONDENSING ENZYME-RELATED"/>
    <property type="match status" value="1"/>
</dbReference>
<dbReference type="AlphaFoldDB" id="A0A7S8C4I9"/>
<keyword evidence="1" id="KW-0812">Transmembrane</keyword>
<keyword evidence="1" id="KW-0472">Membrane</keyword>
<dbReference type="RefSeq" id="WP_213160587.1">
    <property type="nucleotide sequence ID" value="NZ_CP058214.1"/>
</dbReference>
<evidence type="ECO:0000256" key="1">
    <source>
        <dbReference type="SAM" id="Phobius"/>
    </source>
</evidence>
<dbReference type="EMBL" id="CP058214">
    <property type="protein sequence ID" value="QPC43226.1"/>
    <property type="molecule type" value="Genomic_DNA"/>
</dbReference>
<dbReference type="GO" id="GO:0016020">
    <property type="term" value="C:membrane"/>
    <property type="evidence" value="ECO:0007669"/>
    <property type="project" value="InterPro"/>
</dbReference>
<protein>
    <submittedName>
        <fullName evidence="3">DMT family transporter</fullName>
    </submittedName>
</protein>
<name>A0A7S8C4I9_9HYPH</name>
<dbReference type="Pfam" id="PF00892">
    <property type="entry name" value="EamA"/>
    <property type="match status" value="2"/>
</dbReference>
<feature type="transmembrane region" description="Helical" evidence="1">
    <location>
        <begin position="180"/>
        <end position="200"/>
    </location>
</feature>
<dbReference type="InterPro" id="IPR000620">
    <property type="entry name" value="EamA_dom"/>
</dbReference>
<keyword evidence="1" id="KW-1133">Transmembrane helix</keyword>
<dbReference type="InterPro" id="IPR037185">
    <property type="entry name" value="EmrE-like"/>
</dbReference>
<feature type="domain" description="EamA" evidence="2">
    <location>
        <begin position="7"/>
        <end position="139"/>
    </location>
</feature>
<dbReference type="Gene3D" id="1.10.3730.20">
    <property type="match status" value="1"/>
</dbReference>
<dbReference type="KEGG" id="kmn:HW532_11315"/>
<feature type="transmembrane region" description="Helical" evidence="1">
    <location>
        <begin position="72"/>
        <end position="89"/>
    </location>
</feature>
<evidence type="ECO:0000313" key="3">
    <source>
        <dbReference type="EMBL" id="QPC43226.1"/>
    </source>
</evidence>
<feature type="transmembrane region" description="Helical" evidence="1">
    <location>
        <begin position="36"/>
        <end position="60"/>
    </location>
</feature>
<feature type="transmembrane region" description="Helical" evidence="1">
    <location>
        <begin position="95"/>
        <end position="116"/>
    </location>
</feature>
<sequence>MDERFGRGVVFALLAAVFFGVNTPFARMAFEHGIPAITSVLFRSATALAAFGAVSFALALPMRVPRALRPNIAVLALASGCLSAGYLSAVQFIPVGLAAIVFFTFPVIILLVAPLMEGHRVGIARIAVSLLAFSGLALAIGPSFGDLDWRGIALAMLASLAAVAQSFSGRSLARTIPETVFAFWVHMLVAPVMLAAALWLNGGTFGLAGSGPAPSAGHLALLVVGVAYVCAYFSLMRSLRHAQASSVAPFFNLEPVVSTLAAAVILGEALTANQYVGGGLVIAAIVIAGRIRQPGKARIAARSTCTEVDS</sequence>
<reference evidence="3 4" key="1">
    <citation type="submission" date="2020-06" db="EMBL/GenBank/DDBJ databases">
        <title>Genome sequence of 2 isolates from Red Sea Mangroves.</title>
        <authorList>
            <person name="Sefrji F."/>
            <person name="Michoud G."/>
            <person name="Merlino G."/>
            <person name="Daffonchio D."/>
        </authorList>
    </citation>
    <scope>NUCLEOTIDE SEQUENCE [LARGE SCALE GENOMIC DNA]</scope>
    <source>
        <strain evidence="3 4">R1DC25</strain>
    </source>
</reference>
<evidence type="ECO:0000313" key="4">
    <source>
        <dbReference type="Proteomes" id="UP000593594"/>
    </source>
</evidence>
<gene>
    <name evidence="3" type="ORF">HW532_11315</name>
</gene>
<feature type="transmembrane region" description="Helical" evidence="1">
    <location>
        <begin position="151"/>
        <end position="168"/>
    </location>
</feature>
<organism evidence="3 4">
    <name type="scientific">Kaustia mangrovi</name>
    <dbReference type="NCBI Taxonomy" id="2593653"/>
    <lineage>
        <taxon>Bacteria</taxon>
        <taxon>Pseudomonadati</taxon>
        <taxon>Pseudomonadota</taxon>
        <taxon>Alphaproteobacteria</taxon>
        <taxon>Hyphomicrobiales</taxon>
        <taxon>Parvibaculaceae</taxon>
        <taxon>Kaustia</taxon>
    </lineage>
</organism>
<feature type="transmembrane region" description="Helical" evidence="1">
    <location>
        <begin position="272"/>
        <end position="291"/>
    </location>
</feature>
<feature type="domain" description="EamA" evidence="2">
    <location>
        <begin position="150"/>
        <end position="288"/>
    </location>
</feature>
<accession>A0A7S8C4I9</accession>
<feature type="transmembrane region" description="Helical" evidence="1">
    <location>
        <begin position="123"/>
        <end position="145"/>
    </location>
</feature>